<dbReference type="CDD" id="cd00796">
    <property type="entry name" value="INT_Rci_Hp1_C"/>
    <property type="match status" value="1"/>
</dbReference>
<dbReference type="Gene3D" id="1.10.443.10">
    <property type="entry name" value="Intergrase catalytic core"/>
    <property type="match status" value="1"/>
</dbReference>
<evidence type="ECO:0000256" key="1">
    <source>
        <dbReference type="ARBA" id="ARBA00008857"/>
    </source>
</evidence>
<dbReference type="PANTHER" id="PTHR30349">
    <property type="entry name" value="PHAGE INTEGRASE-RELATED"/>
    <property type="match status" value="1"/>
</dbReference>
<dbReference type="GO" id="GO:0015074">
    <property type="term" value="P:DNA integration"/>
    <property type="evidence" value="ECO:0007669"/>
    <property type="project" value="UniProtKB-KW"/>
</dbReference>
<dbReference type="SUPFAM" id="SSF56349">
    <property type="entry name" value="DNA breaking-rejoining enzymes"/>
    <property type="match status" value="1"/>
</dbReference>
<name>F9UC04_9GAMM</name>
<evidence type="ECO:0000256" key="4">
    <source>
        <dbReference type="ARBA" id="ARBA00023172"/>
    </source>
</evidence>
<dbReference type="Gene3D" id="1.10.150.130">
    <property type="match status" value="1"/>
</dbReference>
<organism evidence="7 8">
    <name type="scientific">Thiocapsa marina 5811</name>
    <dbReference type="NCBI Taxonomy" id="768671"/>
    <lineage>
        <taxon>Bacteria</taxon>
        <taxon>Pseudomonadati</taxon>
        <taxon>Pseudomonadota</taxon>
        <taxon>Gammaproteobacteria</taxon>
        <taxon>Chromatiales</taxon>
        <taxon>Chromatiaceae</taxon>
        <taxon>Thiocapsa</taxon>
    </lineage>
</organism>
<dbReference type="RefSeq" id="WP_007193331.1">
    <property type="nucleotide sequence ID" value="NZ_AFWV01000007.1"/>
</dbReference>
<feature type="region of interest" description="Disordered" evidence="5">
    <location>
        <begin position="161"/>
        <end position="191"/>
    </location>
</feature>
<dbReference type="InterPro" id="IPR002104">
    <property type="entry name" value="Integrase_catalytic"/>
</dbReference>
<dbReference type="Proteomes" id="UP000005459">
    <property type="component" value="Unassembled WGS sequence"/>
</dbReference>
<dbReference type="InterPro" id="IPR050090">
    <property type="entry name" value="Tyrosine_recombinase_XerCD"/>
</dbReference>
<feature type="compositionally biased region" description="Polar residues" evidence="5">
    <location>
        <begin position="171"/>
        <end position="185"/>
    </location>
</feature>
<sequence length="428" mass="47935">MARSVRSNPLETRTNRLKLVIRDTLHFVTIGDGLALGYRRTMKGNGTWQARLWTGEKYLKHTLGEADDFMEADETNVLTFFQAQGKAIAFAQEARKPDLPNSKPVTLGEAATVYLAWYKDHRKAYRETEATVNAHILPIWADKLLMDITTPEIKRWHEKLATTPARKRSSNRSTKTAYREQATTSDGKRARRSTANRILTVLKAIMNKAFRDGLVSDDTAWRRVKPFENADEPVTRFLSTAESIRLINACQPHFRQLVKAALFTGCRYGELTRLLTKDVNLDTGLVYISPEAKSGKGRHVPLHAEGLDFFKTSITGKTGKDCVFVREDADPWGKNHHVRLLKAACAQAKIEPEIGFHELRHTYASTLAQMGVDLLTISKLLGHADTRITSRHYAHLCDNTLKAAVAKLPGFGHQVDSKVKAVSSVSSS</sequence>
<reference evidence="7 8" key="1">
    <citation type="submission" date="2011-06" db="EMBL/GenBank/DDBJ databases">
        <title>The draft genome of Thiocapsa marina 5811.</title>
        <authorList>
            <consortium name="US DOE Joint Genome Institute (JGI-PGF)"/>
            <person name="Lucas S."/>
            <person name="Han J."/>
            <person name="Cheng J.-F."/>
            <person name="Goodwin L."/>
            <person name="Pitluck S."/>
            <person name="Peters L."/>
            <person name="Land M.L."/>
            <person name="Hauser L."/>
            <person name="Vogl K."/>
            <person name="Liu Z."/>
            <person name="Imhoff J."/>
            <person name="Thiel V."/>
            <person name="Frigaard N.-U."/>
            <person name="Bryant D."/>
            <person name="Woyke T.J."/>
        </authorList>
    </citation>
    <scope>NUCLEOTIDE SEQUENCE [LARGE SCALE GENOMIC DNA]</scope>
    <source>
        <strain evidence="7 8">5811</strain>
    </source>
</reference>
<dbReference type="EMBL" id="AFWV01000007">
    <property type="protein sequence ID" value="EGV18472.1"/>
    <property type="molecule type" value="Genomic_DNA"/>
</dbReference>
<dbReference type="STRING" id="768671.ThimaDRAFT_2456"/>
<gene>
    <name evidence="7" type="ORF">ThimaDRAFT_2456</name>
</gene>
<dbReference type="OrthoDB" id="5567253at2"/>
<dbReference type="InterPro" id="IPR011010">
    <property type="entry name" value="DNA_brk_join_enz"/>
</dbReference>
<dbReference type="InterPro" id="IPR013762">
    <property type="entry name" value="Integrase-like_cat_sf"/>
</dbReference>
<accession>F9UC04</accession>
<evidence type="ECO:0000259" key="6">
    <source>
        <dbReference type="PROSITE" id="PS51898"/>
    </source>
</evidence>
<comment type="similarity">
    <text evidence="1">Belongs to the 'phage' integrase family.</text>
</comment>
<dbReference type="AlphaFoldDB" id="F9UC04"/>
<dbReference type="InterPro" id="IPR010998">
    <property type="entry name" value="Integrase_recombinase_N"/>
</dbReference>
<keyword evidence="2" id="KW-0229">DNA integration</keyword>
<dbReference type="GO" id="GO:0006310">
    <property type="term" value="P:DNA recombination"/>
    <property type="evidence" value="ECO:0007669"/>
    <property type="project" value="UniProtKB-KW"/>
</dbReference>
<feature type="domain" description="Tyr recombinase" evidence="6">
    <location>
        <begin position="233"/>
        <end position="407"/>
    </location>
</feature>
<dbReference type="PANTHER" id="PTHR30349:SF64">
    <property type="entry name" value="PROPHAGE INTEGRASE INTD-RELATED"/>
    <property type="match status" value="1"/>
</dbReference>
<keyword evidence="4" id="KW-0233">DNA recombination</keyword>
<evidence type="ECO:0000313" key="7">
    <source>
        <dbReference type="EMBL" id="EGV18472.1"/>
    </source>
</evidence>
<evidence type="ECO:0000256" key="5">
    <source>
        <dbReference type="SAM" id="MobiDB-lite"/>
    </source>
</evidence>
<evidence type="ECO:0000256" key="2">
    <source>
        <dbReference type="ARBA" id="ARBA00022908"/>
    </source>
</evidence>
<dbReference type="PROSITE" id="PS51898">
    <property type="entry name" value="TYR_RECOMBINASE"/>
    <property type="match status" value="1"/>
</dbReference>
<proteinExistence type="inferred from homology"/>
<keyword evidence="8" id="KW-1185">Reference proteome</keyword>
<dbReference type="Pfam" id="PF00589">
    <property type="entry name" value="Phage_integrase"/>
    <property type="match status" value="1"/>
</dbReference>
<keyword evidence="3" id="KW-0238">DNA-binding</keyword>
<protein>
    <submittedName>
        <fullName evidence="7">Integrase family protein</fullName>
    </submittedName>
</protein>
<dbReference type="eggNOG" id="COG0582">
    <property type="taxonomic scope" value="Bacteria"/>
</dbReference>
<dbReference type="GO" id="GO:0003677">
    <property type="term" value="F:DNA binding"/>
    <property type="evidence" value="ECO:0007669"/>
    <property type="project" value="UniProtKB-KW"/>
</dbReference>
<evidence type="ECO:0000313" key="8">
    <source>
        <dbReference type="Proteomes" id="UP000005459"/>
    </source>
</evidence>
<evidence type="ECO:0000256" key="3">
    <source>
        <dbReference type="ARBA" id="ARBA00023125"/>
    </source>
</evidence>